<evidence type="ECO:0000259" key="2">
    <source>
        <dbReference type="Pfam" id="PF05729"/>
    </source>
</evidence>
<dbReference type="RefSeq" id="WP_319970198.1">
    <property type="nucleotide sequence ID" value="NZ_JAXAVW010000032.1"/>
</dbReference>
<keyword evidence="1" id="KW-0812">Transmembrane</keyword>
<feature type="transmembrane region" description="Helical" evidence="1">
    <location>
        <begin position="411"/>
        <end position="433"/>
    </location>
</feature>
<dbReference type="InterPro" id="IPR027417">
    <property type="entry name" value="P-loop_NTPase"/>
</dbReference>
<keyword evidence="1" id="KW-1133">Transmembrane helix</keyword>
<feature type="transmembrane region" description="Helical" evidence="1">
    <location>
        <begin position="577"/>
        <end position="596"/>
    </location>
</feature>
<dbReference type="Proteomes" id="UP001285521">
    <property type="component" value="Unassembled WGS sequence"/>
</dbReference>
<feature type="transmembrane region" description="Helical" evidence="1">
    <location>
        <begin position="643"/>
        <end position="664"/>
    </location>
</feature>
<organism evidence="3 4">
    <name type="scientific">Lentzea miocenica</name>
    <dbReference type="NCBI Taxonomy" id="3095431"/>
    <lineage>
        <taxon>Bacteria</taxon>
        <taxon>Bacillati</taxon>
        <taxon>Actinomycetota</taxon>
        <taxon>Actinomycetes</taxon>
        <taxon>Pseudonocardiales</taxon>
        <taxon>Pseudonocardiaceae</taxon>
        <taxon>Lentzea</taxon>
    </lineage>
</organism>
<feature type="transmembrane region" description="Helical" evidence="1">
    <location>
        <begin position="12"/>
        <end position="36"/>
    </location>
</feature>
<feature type="transmembrane region" description="Helical" evidence="1">
    <location>
        <begin position="495"/>
        <end position="517"/>
    </location>
</feature>
<sequence>MTSPGRSRRDVLLSLARFAVVLVSLGVFVTLLTRSLQDNDSYASILSGIATIVTLFLALFDHLRRQDAVPLVDEAIEDLRMRLLTEWEPELRNRVQRSPHERTIPLEWRKYGGTGPSPLDGRFEGDPDEAAKQLARRFDQPAGKKRMVVLGEPGAGKTFIAIALAVGLLRHWSEAKPIAVYLSMSSWDPVVDSLDDWIIDTIANTYYSGAHHTPAKLLTARRLLPVLDGLDELPEHLRRLAVRRINDTLTGDRTLVVTCRTAEYEDVLTGGAPALLRAPAVEVLPVTPRDVLSRLKAVPAWADVVRHIEKRPIGPLATALSTPLMLSLFTATYLDRDPTELLDETKFGSRHSVEDHIVDMRLDTARPAQRSGSGWSPQQARKWLTFLAQHMHEHDERDITWRKLAYRAGSAATPLVVAVVLGGFLLLLTSAALPSKERFGLLISQRTTPVSLLTDKSPWTSVVLGAIGAATWLAFRRRPLPRARPDQARRRVRGFYRGMTVGFVAVLVPGFVLVLVATDANLYSAGGVIETSSLFCSTTALALVSGLGIGLHEMLVEHAAATRVAATARQDLRQERISTFLAATTAGLVIGSLAVLSTTITLEFGAHVGQRLARSMGLNTVTDLEMPPWGDGQAWVAVNYTEMFGASALVAILFALMLSATRAWPRLVMTRAKLVVGHRLPWSYRQFVSDATQLGLLRRSGSAHQFGHVLLQERLVATAARGGPAHGRPWPRIIGIGATALLLFTLVAGAAWSGRPAPCRVTGWAEVDARMTRAAIGQDSACFARIDLQDWERDLQRGLANAQVLADIKAQQSQAMDSIRSGYGAVSIVGEFDLMPPTEWHEVLVGIAAAQQVSRGTVSISFVYADLEGNDGPEAADLLDLFLQRAWQDSVLRGTRIYGYSAVALDVASSRVIGEGNTSTQVVSLNDEDFRARAREQGDRAALTWLNRPKTKAELVPPAEALVDDVEADLCTDLRAARRLGLSFDLRRAQLTSKLLNDMAECDGAAVLVKPEDVPALASLPNRPREVKINYVKDQSETVAGDCTRALGANPSVRSMKSCVAVVAANESFRVAVEQLPNPEVS</sequence>
<name>A0ABU4TAI8_9PSEU</name>
<comment type="caution">
    <text evidence="3">The sequence shown here is derived from an EMBL/GenBank/DDBJ whole genome shotgun (WGS) entry which is preliminary data.</text>
</comment>
<dbReference type="Pfam" id="PF05729">
    <property type="entry name" value="NACHT"/>
    <property type="match status" value="1"/>
</dbReference>
<proteinExistence type="predicted"/>
<protein>
    <submittedName>
        <fullName evidence="3">NACHT domain-containing protein</fullName>
    </submittedName>
</protein>
<reference evidence="3 4" key="1">
    <citation type="submission" date="2023-11" db="EMBL/GenBank/DDBJ databases">
        <title>Lentzea sokolovensis, sp. nov., Lentzea kristufkii, sp. nov., and Lentzea miocenensis, sp. nov., rare actinobacteria from Sokolov Coal Basin, Miocene lacustrine sediment, Czech Republic.</title>
        <authorList>
            <person name="Lara A."/>
            <person name="Kotroba L."/>
            <person name="Nouioui I."/>
            <person name="Neumann-Schaal M."/>
            <person name="Mast Y."/>
            <person name="Chronakova A."/>
        </authorList>
    </citation>
    <scope>NUCLEOTIDE SEQUENCE [LARGE SCALE GENOMIC DNA]</scope>
    <source>
        <strain evidence="3 4">BCCO 10_0856</strain>
    </source>
</reference>
<evidence type="ECO:0000313" key="4">
    <source>
        <dbReference type="Proteomes" id="UP001285521"/>
    </source>
</evidence>
<feature type="transmembrane region" description="Helical" evidence="1">
    <location>
        <begin position="537"/>
        <end position="556"/>
    </location>
</feature>
<gene>
    <name evidence="3" type="ORF">SK803_33595</name>
</gene>
<keyword evidence="1" id="KW-0472">Membrane</keyword>
<feature type="transmembrane region" description="Helical" evidence="1">
    <location>
        <begin position="42"/>
        <end position="60"/>
    </location>
</feature>
<dbReference type="SUPFAM" id="SSF52540">
    <property type="entry name" value="P-loop containing nucleoside triphosphate hydrolases"/>
    <property type="match status" value="1"/>
</dbReference>
<dbReference type="InterPro" id="IPR007111">
    <property type="entry name" value="NACHT_NTPase"/>
</dbReference>
<feature type="transmembrane region" description="Helical" evidence="1">
    <location>
        <begin position="458"/>
        <end position="475"/>
    </location>
</feature>
<keyword evidence="4" id="KW-1185">Reference proteome</keyword>
<dbReference type="EMBL" id="JAXAVW010000032">
    <property type="protein sequence ID" value="MDX8035173.1"/>
    <property type="molecule type" value="Genomic_DNA"/>
</dbReference>
<feature type="domain" description="NACHT" evidence="2">
    <location>
        <begin position="146"/>
        <end position="272"/>
    </location>
</feature>
<dbReference type="Gene3D" id="3.40.50.300">
    <property type="entry name" value="P-loop containing nucleotide triphosphate hydrolases"/>
    <property type="match status" value="1"/>
</dbReference>
<evidence type="ECO:0000256" key="1">
    <source>
        <dbReference type="SAM" id="Phobius"/>
    </source>
</evidence>
<feature type="transmembrane region" description="Helical" evidence="1">
    <location>
        <begin position="733"/>
        <end position="752"/>
    </location>
</feature>
<reference evidence="3 4" key="2">
    <citation type="submission" date="2023-11" db="EMBL/GenBank/DDBJ databases">
        <authorList>
            <person name="Lara A.C."/>
            <person name="Chronakova A."/>
        </authorList>
    </citation>
    <scope>NUCLEOTIDE SEQUENCE [LARGE SCALE GENOMIC DNA]</scope>
    <source>
        <strain evidence="3 4">BCCO 10_0856</strain>
    </source>
</reference>
<accession>A0ABU4TAI8</accession>
<evidence type="ECO:0000313" key="3">
    <source>
        <dbReference type="EMBL" id="MDX8035173.1"/>
    </source>
</evidence>